<organism evidence="2 3">
    <name type="scientific">Puccinia striiformis</name>
    <dbReference type="NCBI Taxonomy" id="27350"/>
    <lineage>
        <taxon>Eukaryota</taxon>
        <taxon>Fungi</taxon>
        <taxon>Dikarya</taxon>
        <taxon>Basidiomycota</taxon>
        <taxon>Pucciniomycotina</taxon>
        <taxon>Pucciniomycetes</taxon>
        <taxon>Pucciniales</taxon>
        <taxon>Pucciniaceae</taxon>
        <taxon>Puccinia</taxon>
    </lineage>
</organism>
<dbReference type="SUPFAM" id="SSF143447">
    <property type="entry name" value="AMMECR1-like"/>
    <property type="match status" value="2"/>
</dbReference>
<dbReference type="VEuPathDB" id="FungiDB:PSTT_02831"/>
<dbReference type="EMBL" id="PKSL01000017">
    <property type="protein sequence ID" value="POW14614.1"/>
    <property type="molecule type" value="Genomic_DNA"/>
</dbReference>
<reference evidence="2" key="1">
    <citation type="submission" date="2017-12" db="EMBL/GenBank/DDBJ databases">
        <title>Gene loss provides genomic basis for host adaptation in cereal stripe rust fungi.</title>
        <authorList>
            <person name="Xia C."/>
        </authorList>
    </citation>
    <scope>NUCLEOTIDE SEQUENCE [LARGE SCALE GENOMIC DNA]</scope>
    <source>
        <strain evidence="2">93-210</strain>
    </source>
</reference>
<evidence type="ECO:0000313" key="3">
    <source>
        <dbReference type="Proteomes" id="UP000239156"/>
    </source>
</evidence>
<comment type="caution">
    <text evidence="2">The sequence shown here is derived from an EMBL/GenBank/DDBJ whole genome shotgun (WGS) entry which is preliminary data.</text>
</comment>
<dbReference type="VEuPathDB" id="FungiDB:PSHT_06980"/>
<dbReference type="InterPro" id="IPR023473">
    <property type="entry name" value="AMMECR1"/>
</dbReference>
<name>A0A2S4VYJ8_9BASI</name>
<dbReference type="InterPro" id="IPR002733">
    <property type="entry name" value="AMMECR1_domain"/>
</dbReference>
<dbReference type="PANTHER" id="PTHR13016:SF0">
    <property type="entry name" value="AMME SYNDROME CANDIDATE GENE 1 PROTEIN"/>
    <property type="match status" value="1"/>
</dbReference>
<dbReference type="Pfam" id="PF01871">
    <property type="entry name" value="AMMECR1"/>
    <property type="match status" value="2"/>
</dbReference>
<keyword evidence="3" id="KW-1185">Reference proteome</keyword>
<proteinExistence type="predicted"/>
<dbReference type="InterPro" id="IPR036071">
    <property type="entry name" value="AMMECR1_dom_sf"/>
</dbReference>
<accession>A0A2S4VYJ8</accession>
<dbReference type="PROSITE" id="PS51112">
    <property type="entry name" value="AMMECR1"/>
    <property type="match status" value="1"/>
</dbReference>
<feature type="domain" description="AMMECR1" evidence="1">
    <location>
        <begin position="44"/>
        <end position="309"/>
    </location>
</feature>
<dbReference type="InterPro" id="IPR027485">
    <property type="entry name" value="AMMECR1_N"/>
</dbReference>
<dbReference type="PANTHER" id="PTHR13016">
    <property type="entry name" value="AMMECR1 HOMOLOG"/>
    <property type="match status" value="1"/>
</dbReference>
<evidence type="ECO:0000259" key="1">
    <source>
        <dbReference type="PROSITE" id="PS51112"/>
    </source>
</evidence>
<protein>
    <recommendedName>
        <fullName evidence="1">AMMECR1 domain-containing protein</fullName>
    </recommendedName>
</protein>
<dbReference type="Gene3D" id="3.30.1490.150">
    <property type="entry name" value="Hypothetical protein ph0010, domain 2"/>
    <property type="match status" value="1"/>
</dbReference>
<evidence type="ECO:0000313" key="2">
    <source>
        <dbReference type="EMBL" id="POW14614.1"/>
    </source>
</evidence>
<dbReference type="AlphaFoldDB" id="A0A2S4VYJ8"/>
<dbReference type="Proteomes" id="UP000239156">
    <property type="component" value="Unassembled WGS sequence"/>
</dbReference>
<sequence length="316" mass="35257">CTICLSAHRVVHHFVSHSPPHHPVLKPIGQMLENAFTEWAAEQPASDPTDPAGIQHCLFCFDSLYFELNRQSHRGKNDEYLLNQLEDTIGATEFPLFVTWNIISNGGHPKLRGCIGNFAPSPLNEGLKDYAVISALKDHRFSPVTLADLKRLSCTVSLLHTFEDCATFTDWTIGQHGIYIHIPNPDQPITSNSSSEPITPSSQDAEISANLNTLADVLSGVQATQSTRRISRNRPRSWVGQKRGHMMSVTYLPDVASEQGWTKIEAIDSAIRKAGWKGSITPALRSSLIVERYQSSKHTATYQDWSDWREKLGFPL</sequence>
<dbReference type="Gene3D" id="3.30.700.20">
    <property type="entry name" value="Hypothetical protein ph0010, domain 1"/>
    <property type="match status" value="1"/>
</dbReference>
<gene>
    <name evidence="2" type="ORF">PSTT_02831</name>
</gene>
<feature type="non-terminal residue" evidence="2">
    <location>
        <position position="1"/>
    </location>
</feature>